<dbReference type="InterPro" id="IPR001242">
    <property type="entry name" value="Condensation_dom"/>
</dbReference>
<dbReference type="PROSITE" id="PS50075">
    <property type="entry name" value="CARRIER"/>
    <property type="match status" value="1"/>
</dbReference>
<feature type="domain" description="Carrier" evidence="1">
    <location>
        <begin position="966"/>
        <end position="1043"/>
    </location>
</feature>
<dbReference type="Pfam" id="PF00668">
    <property type="entry name" value="Condensation"/>
    <property type="match status" value="2"/>
</dbReference>
<sequence>MSLDKNNVLDIIPLTPLQQGILFQHIRAESKTNYFEQLSFDFRFSLGVDQIREAFDNLAEQNPNLRCLFRWKNISNPVAIYLKTSNVDFTFYDLTNKDVGSRKEFCNQIARKEFEKGFDLEEIPFRVSLCQIEDSTYNIIISNHHILYDGWSNIVILKHLFSLLMYGKPPSFTTSSRIPFKDYVTEISGRNYEPSKKFWRDHLGKLNQHTRLPYKQADLLGHDSFAKESIFENRKKVEKFCTENRITIAHLFYGVWGFLLQVYNNSDNSVFGTTLSGRSIDLSKFENVVGLFINTLPLYFETKPNETIIDYLHRLSQHIHARSEHELFPLSEVQKFANIDSQEELFDSIVVVENYPLKSFLTEYNEIINVDSVASISTNHYDLTIEVSFLNEIRVDFVYNRNVFTNGSVEVISNHFEQVLNYFIDNFDKPVSTIDIVKQGHTFDVYSKVNATSVPIAEDITIIDLFKNIVDRYPDRVAVKSHKNLTYREFFNISSEVANKLLSIGVGPNTIVGLYIERSVDFLIGVYGILLSGGAYLPLDPKHPQKRVEYILKDSNCETILTNKTAASRLQVDSVSVILLEECENCPPLKRTIVRSNDLAYVIYTSGTTGVPKGVMIDHLALLNRLQWMQRKYELKQDNVILNKTTPVFDVSVWELLWWSTVGASVSVLADGNEGDPIEIIKNVDYQKVTTIHFVPSMLAAFLQIVDAASVQRLKSLEIVFCSGEALNREHVEKFNELFGHASTRLVNLYGPTEATIDVSYYDCSKTEVKPNIPIGKPIDNIQLFVINKFENKQPLGLPGELVISGAGLARGYLNKVELTHQKFKKKEQVGINRYYKTGDLARLTTDGNFDYLGRLDNQVKIRGFRIELHEIENVIKRYEGIDQAVVLYQKVENQNDLLCAYYVAKGEIDLSELQILLRQYLPNYMVPSIYQRLPTMPLNFNGKIDRSALKITGNTVQRNSVVVEKNLNELETKIVEICAKVLDRDNVDIDQSFFRNGGDSIKAIQVQSRFLKEGYKLNITDIMSANHLREISVAIKVHDDEVEEYKLIGEVGCTPSEELFFKSNWSNLDNFNQGVTLRSKQRFNKNAVIEAIHILTEHHDGLRANFFKSELGYRKIIGDEQFPNSFFEFEEIDSDNPELVAEKIIELRRSIKLENKQLLKFGVFSLKNEDHLVIIAHHLLVDGVSWRIVIEDFIDFYNDIIKGVDPKKARKTTSIREWCESLRSFSKTPRFLKSVEYWKQLSRDRVAYKDENINKWKTYKRKTLSLNERLTKDLLYNTHNAYGTTVTDILLYANGLAFMKSFKPRNVAITLEGHGRENIYNNVNLSRTVGWFTSIYPVLLKLGNKGDIEEDLVSVIETVRNVPFNGLGYGVLKCFTNTADIDIPTDFLLNYLGDIEHDLINNQDYDCQFHSDQDTLDGENQMEHKLLITGIVSHKNLKINFDYDPEKYDENSIQCFIRKVEVEISKVVEHCTSISETIKTPKDFSDPDMTTDELKLINQMFEDG</sequence>
<dbReference type="InterPro" id="IPR036736">
    <property type="entry name" value="ACP-like_sf"/>
</dbReference>
<evidence type="ECO:0000313" key="3">
    <source>
        <dbReference type="Proteomes" id="UP000798808"/>
    </source>
</evidence>
<dbReference type="SUPFAM" id="SSF47336">
    <property type="entry name" value="ACP-like"/>
    <property type="match status" value="1"/>
</dbReference>
<dbReference type="Proteomes" id="UP000798808">
    <property type="component" value="Unassembled WGS sequence"/>
</dbReference>
<evidence type="ECO:0000259" key="1">
    <source>
        <dbReference type="PROSITE" id="PS50075"/>
    </source>
</evidence>
<dbReference type="InterPro" id="IPR000873">
    <property type="entry name" value="AMP-dep_synth/lig_dom"/>
</dbReference>
<keyword evidence="3" id="KW-1185">Reference proteome</keyword>
<dbReference type="Gene3D" id="3.40.50.980">
    <property type="match status" value="2"/>
</dbReference>
<dbReference type="PRINTS" id="PR00154">
    <property type="entry name" value="AMPBINDING"/>
</dbReference>
<dbReference type="InterPro" id="IPR009081">
    <property type="entry name" value="PP-bd_ACP"/>
</dbReference>
<protein>
    <submittedName>
        <fullName evidence="2">Amino acid adenylation domain-containing protein</fullName>
    </submittedName>
</protein>
<accession>A0ABW9RJ37</accession>
<dbReference type="Pfam" id="PF00550">
    <property type="entry name" value="PP-binding"/>
    <property type="match status" value="1"/>
</dbReference>
<dbReference type="InterPro" id="IPR010060">
    <property type="entry name" value="NRPS_synth"/>
</dbReference>
<dbReference type="PANTHER" id="PTHR45398">
    <property type="match status" value="1"/>
</dbReference>
<dbReference type="InterPro" id="IPR023213">
    <property type="entry name" value="CAT-like_dom_sf"/>
</dbReference>
<organism evidence="2 3">
    <name type="scientific">Fulvivirga kasyanovii</name>
    <dbReference type="NCBI Taxonomy" id="396812"/>
    <lineage>
        <taxon>Bacteria</taxon>
        <taxon>Pseudomonadati</taxon>
        <taxon>Bacteroidota</taxon>
        <taxon>Cytophagia</taxon>
        <taxon>Cytophagales</taxon>
        <taxon>Fulvivirgaceae</taxon>
        <taxon>Fulvivirga</taxon>
    </lineage>
</organism>
<dbReference type="InterPro" id="IPR020459">
    <property type="entry name" value="AMP-binding"/>
</dbReference>
<proteinExistence type="predicted"/>
<dbReference type="RefSeq" id="WP_155169285.1">
    <property type="nucleotide sequence ID" value="NZ_BAAAFL010000024.1"/>
</dbReference>
<dbReference type="PROSITE" id="PS00455">
    <property type="entry name" value="AMP_BINDING"/>
    <property type="match status" value="1"/>
</dbReference>
<dbReference type="CDD" id="cd05930">
    <property type="entry name" value="A_NRPS"/>
    <property type="match status" value="1"/>
</dbReference>
<dbReference type="PANTHER" id="PTHR45398:SF1">
    <property type="entry name" value="ENZYME, PUTATIVE (JCVI)-RELATED"/>
    <property type="match status" value="1"/>
</dbReference>
<dbReference type="Gene3D" id="1.10.1200.10">
    <property type="entry name" value="ACP-like"/>
    <property type="match status" value="1"/>
</dbReference>
<dbReference type="EMBL" id="SMLW01000325">
    <property type="protein sequence ID" value="MTI23892.1"/>
    <property type="molecule type" value="Genomic_DNA"/>
</dbReference>
<dbReference type="InterPro" id="IPR010071">
    <property type="entry name" value="AA_adenyl_dom"/>
</dbReference>
<dbReference type="NCBIfam" id="TIGR01720">
    <property type="entry name" value="NRPS-para261"/>
    <property type="match status" value="1"/>
</dbReference>
<dbReference type="Gene3D" id="3.30.559.10">
    <property type="entry name" value="Chloramphenicol acetyltransferase-like domain"/>
    <property type="match status" value="2"/>
</dbReference>
<gene>
    <name evidence="2" type="ORF">E1163_02905</name>
</gene>
<name>A0ABW9RJ37_9BACT</name>
<dbReference type="SUPFAM" id="SSF56801">
    <property type="entry name" value="Acetyl-CoA synthetase-like"/>
    <property type="match status" value="1"/>
</dbReference>
<evidence type="ECO:0000313" key="2">
    <source>
        <dbReference type="EMBL" id="MTI23892.1"/>
    </source>
</evidence>
<dbReference type="SUPFAM" id="SSF52777">
    <property type="entry name" value="CoA-dependent acyltransferases"/>
    <property type="match status" value="4"/>
</dbReference>
<dbReference type="Gene3D" id="3.30.300.30">
    <property type="match status" value="1"/>
</dbReference>
<dbReference type="Gene3D" id="3.30.559.30">
    <property type="entry name" value="Nonribosomal peptide synthetase, condensation domain"/>
    <property type="match status" value="2"/>
</dbReference>
<reference evidence="2 3" key="1">
    <citation type="submission" date="2019-02" db="EMBL/GenBank/DDBJ databases">
        <authorList>
            <person name="Goldberg S.R."/>
            <person name="Haltli B.A."/>
            <person name="Correa H."/>
            <person name="Russell K.G."/>
        </authorList>
    </citation>
    <scope>NUCLEOTIDE SEQUENCE [LARGE SCALE GENOMIC DNA]</scope>
    <source>
        <strain evidence="2 3">JCM 16186</strain>
    </source>
</reference>
<dbReference type="InterPro" id="IPR045851">
    <property type="entry name" value="AMP-bd_C_sf"/>
</dbReference>
<dbReference type="Gene3D" id="2.30.38.10">
    <property type="entry name" value="Luciferase, Domain 3"/>
    <property type="match status" value="1"/>
</dbReference>
<dbReference type="InterPro" id="IPR020845">
    <property type="entry name" value="AMP-binding_CS"/>
</dbReference>
<dbReference type="NCBIfam" id="TIGR01733">
    <property type="entry name" value="AA-adenyl-dom"/>
    <property type="match status" value="1"/>
</dbReference>
<dbReference type="Pfam" id="PF00501">
    <property type="entry name" value="AMP-binding"/>
    <property type="match status" value="1"/>
</dbReference>
<comment type="caution">
    <text evidence="2">The sequence shown here is derived from an EMBL/GenBank/DDBJ whole genome shotgun (WGS) entry which is preliminary data.</text>
</comment>